<evidence type="ECO:0008006" key="4">
    <source>
        <dbReference type="Google" id="ProtNLM"/>
    </source>
</evidence>
<accession>A0ABW4SXF5</accession>
<name>A0ABW4SXF5_9ACTN</name>
<comment type="caution">
    <text evidence="2">The sequence shown here is derived from an EMBL/GenBank/DDBJ whole genome shotgun (WGS) entry which is preliminary data.</text>
</comment>
<dbReference type="RefSeq" id="WP_379573021.1">
    <property type="nucleotide sequence ID" value="NZ_JBHUFV010000022.1"/>
</dbReference>
<dbReference type="Proteomes" id="UP001597368">
    <property type="component" value="Unassembled WGS sequence"/>
</dbReference>
<feature type="region of interest" description="Disordered" evidence="1">
    <location>
        <begin position="103"/>
        <end position="127"/>
    </location>
</feature>
<protein>
    <recommendedName>
        <fullName evidence="4">Regulatory protein</fullName>
    </recommendedName>
</protein>
<evidence type="ECO:0000313" key="3">
    <source>
        <dbReference type="Proteomes" id="UP001597368"/>
    </source>
</evidence>
<keyword evidence="3" id="KW-1185">Reference proteome</keyword>
<sequence>MDTTKLAITCVKAPQPRVLNRDTGEIKTDKNGNTVFEVTVSVEDEFGRIELMKIGTTGEPPITTGDLVTAVGLLGYVWEIAGRWGIAYRASALLPAREAANVADTSLRQRDPGSLKTCQTSSLSGGA</sequence>
<reference evidence="3" key="1">
    <citation type="journal article" date="2019" name="Int. J. Syst. Evol. Microbiol.">
        <title>The Global Catalogue of Microorganisms (GCM) 10K type strain sequencing project: providing services to taxonomists for standard genome sequencing and annotation.</title>
        <authorList>
            <consortium name="The Broad Institute Genomics Platform"/>
            <consortium name="The Broad Institute Genome Sequencing Center for Infectious Disease"/>
            <person name="Wu L."/>
            <person name="Ma J."/>
        </authorList>
    </citation>
    <scope>NUCLEOTIDE SEQUENCE [LARGE SCALE GENOMIC DNA]</scope>
    <source>
        <strain evidence="3">ICMP 6774ER</strain>
    </source>
</reference>
<dbReference type="EMBL" id="JBHUFV010000022">
    <property type="protein sequence ID" value="MFD1932984.1"/>
    <property type="molecule type" value="Genomic_DNA"/>
</dbReference>
<proteinExistence type="predicted"/>
<feature type="compositionally biased region" description="Polar residues" evidence="1">
    <location>
        <begin position="116"/>
        <end position="127"/>
    </location>
</feature>
<evidence type="ECO:0000313" key="2">
    <source>
        <dbReference type="EMBL" id="MFD1932984.1"/>
    </source>
</evidence>
<evidence type="ECO:0000256" key="1">
    <source>
        <dbReference type="SAM" id="MobiDB-lite"/>
    </source>
</evidence>
<gene>
    <name evidence="2" type="ORF">ACFSKW_16030</name>
</gene>
<organism evidence="2 3">
    <name type="scientific">Nonomuraea mangrovi</name>
    <dbReference type="NCBI Taxonomy" id="2316207"/>
    <lineage>
        <taxon>Bacteria</taxon>
        <taxon>Bacillati</taxon>
        <taxon>Actinomycetota</taxon>
        <taxon>Actinomycetes</taxon>
        <taxon>Streptosporangiales</taxon>
        <taxon>Streptosporangiaceae</taxon>
        <taxon>Nonomuraea</taxon>
    </lineage>
</organism>